<feature type="domain" description="SGNH hydrolase-type esterase" evidence="2">
    <location>
        <begin position="73"/>
        <end position="252"/>
    </location>
</feature>
<name>A0A077M583_9MICO</name>
<protein>
    <submittedName>
        <fullName evidence="3">Putative secreted protein</fullName>
    </submittedName>
</protein>
<dbReference type="OrthoDB" id="9804395at2"/>
<feature type="compositionally biased region" description="Low complexity" evidence="1">
    <location>
        <begin position="370"/>
        <end position="388"/>
    </location>
</feature>
<dbReference type="PANTHER" id="PTHR30383:SF5">
    <property type="entry name" value="SGNH HYDROLASE-TYPE ESTERASE DOMAIN-CONTAINING PROTEIN"/>
    <property type="match status" value="1"/>
</dbReference>
<dbReference type="AlphaFoldDB" id="A0A077M583"/>
<comment type="caution">
    <text evidence="3">The sequence shown here is derived from an EMBL/GenBank/DDBJ whole genome shotgun (WGS) entry which is preliminary data.</text>
</comment>
<dbReference type="Gene3D" id="3.40.50.1110">
    <property type="entry name" value="SGNH hydrolase"/>
    <property type="match status" value="1"/>
</dbReference>
<feature type="region of interest" description="Disordered" evidence="1">
    <location>
        <begin position="329"/>
        <end position="422"/>
    </location>
</feature>
<organism evidence="3 4">
    <name type="scientific">Nostocoides japonicum T1-X7</name>
    <dbReference type="NCBI Taxonomy" id="1194083"/>
    <lineage>
        <taxon>Bacteria</taxon>
        <taxon>Bacillati</taxon>
        <taxon>Actinomycetota</taxon>
        <taxon>Actinomycetes</taxon>
        <taxon>Micrococcales</taxon>
        <taxon>Intrasporangiaceae</taxon>
        <taxon>Nostocoides</taxon>
    </lineage>
</organism>
<evidence type="ECO:0000313" key="3">
    <source>
        <dbReference type="EMBL" id="CCH79309.1"/>
    </source>
</evidence>
<evidence type="ECO:0000313" key="4">
    <source>
        <dbReference type="Proteomes" id="UP000035721"/>
    </source>
</evidence>
<accession>A0A077M583</accession>
<proteinExistence type="predicted"/>
<evidence type="ECO:0000256" key="1">
    <source>
        <dbReference type="SAM" id="MobiDB-lite"/>
    </source>
</evidence>
<dbReference type="STRING" id="1194083.BN12_4130001"/>
<dbReference type="SUPFAM" id="SSF52266">
    <property type="entry name" value="SGNH hydrolase"/>
    <property type="match status" value="1"/>
</dbReference>
<reference evidence="3 4" key="1">
    <citation type="journal article" date="2013" name="ISME J.">
        <title>A metabolic model for members of the genus Tetrasphaera involved in enhanced biological phosphorus removal.</title>
        <authorList>
            <person name="Kristiansen R."/>
            <person name="Nguyen H.T.T."/>
            <person name="Saunders A.M."/>
            <person name="Nielsen J.L."/>
            <person name="Wimmer R."/>
            <person name="Le V.Q."/>
            <person name="McIlroy S.J."/>
            <person name="Petrovski S."/>
            <person name="Seviour R.J."/>
            <person name="Calteau A."/>
            <person name="Nielsen K.L."/>
            <person name="Nielsen P.H."/>
        </authorList>
    </citation>
    <scope>NUCLEOTIDE SEQUENCE [LARGE SCALE GENOMIC DNA]</scope>
    <source>
        <strain evidence="3 4">T1-X7</strain>
    </source>
</reference>
<dbReference type="InterPro" id="IPR013830">
    <property type="entry name" value="SGNH_hydro"/>
</dbReference>
<dbReference type="RefSeq" id="WP_083454884.1">
    <property type="nucleotide sequence ID" value="NZ_HF570958.1"/>
</dbReference>
<gene>
    <name evidence="3" type="ORF">BN12_4130001</name>
</gene>
<dbReference type="InterPro" id="IPR036514">
    <property type="entry name" value="SGNH_hydro_sf"/>
</dbReference>
<sequence length="422" mass="42578">MPRARRAQKIASTAAYGGGSLAAAATALGALGYAVIKAEALIARRIVGTPFDSSPDDNDLYGSGPGVPIEILVLGDSSAAGMGADRPSQTVGAIVASGVAALSGRPVRLVNAAVVGAESGDLQTQLANALDEGAQPEVTLIMIGANDVTHRIDRATAVRHLETTVRRLRSMGSEVVVGTCPDLGTIQPVAQPLRLLMRRWSRDLAAAQTVAVVEAGGRTVSLGDLLGPEFAERPRELFSKDQFHPSPAGYARAASALLPSVCAALNLWGTDTGDRPPEWRRGEGVGPVAVAAGQAVREPGTEVSATEIAGQDRGPRGRWAILLRRRHNPATAHPSVAETSAVQEPGIDGGDAAGTDTPSDAVGPGESDMARAAVIPGGAASAPGAVVAEDAGSGPRGATSDPGATPAADKGAAARGDQSASP</sequence>
<keyword evidence="4" id="KW-1185">Reference proteome</keyword>
<feature type="compositionally biased region" description="Low complexity" evidence="1">
    <location>
        <begin position="401"/>
        <end position="422"/>
    </location>
</feature>
<dbReference type="CDD" id="cd01836">
    <property type="entry name" value="FeeA_FeeB_like"/>
    <property type="match status" value="1"/>
</dbReference>
<dbReference type="PANTHER" id="PTHR30383">
    <property type="entry name" value="THIOESTERASE 1/PROTEASE 1/LYSOPHOSPHOLIPASE L1"/>
    <property type="match status" value="1"/>
</dbReference>
<evidence type="ECO:0000259" key="2">
    <source>
        <dbReference type="Pfam" id="PF13472"/>
    </source>
</evidence>
<dbReference type="InterPro" id="IPR051532">
    <property type="entry name" value="Ester_Hydrolysis_Enzymes"/>
</dbReference>
<dbReference type="Proteomes" id="UP000035721">
    <property type="component" value="Unassembled WGS sequence"/>
</dbReference>
<dbReference type="EMBL" id="CAJB01000350">
    <property type="protein sequence ID" value="CCH79309.1"/>
    <property type="molecule type" value="Genomic_DNA"/>
</dbReference>
<dbReference type="Pfam" id="PF13472">
    <property type="entry name" value="Lipase_GDSL_2"/>
    <property type="match status" value="1"/>
</dbReference>
<dbReference type="GO" id="GO:0004622">
    <property type="term" value="F:phosphatidylcholine lysophospholipase activity"/>
    <property type="evidence" value="ECO:0007669"/>
    <property type="project" value="TreeGrafter"/>
</dbReference>